<dbReference type="OrthoDB" id="5518868at2"/>
<keyword evidence="6" id="KW-0067">ATP-binding</keyword>
<gene>
    <name evidence="10" type="ORF">DN745_07150</name>
</gene>
<keyword evidence="4" id="KW-0547">Nucleotide-binding</keyword>
<evidence type="ECO:0000256" key="6">
    <source>
        <dbReference type="ARBA" id="ARBA00022840"/>
    </source>
</evidence>
<dbReference type="EC" id="2.7.11.1" evidence="1"/>
<comment type="catalytic activity">
    <reaction evidence="7">
        <text>L-threonyl-[protein] + ATP = O-phospho-L-threonyl-[protein] + ADP + H(+)</text>
        <dbReference type="Rhea" id="RHEA:46608"/>
        <dbReference type="Rhea" id="RHEA-COMP:11060"/>
        <dbReference type="Rhea" id="RHEA-COMP:11605"/>
        <dbReference type="ChEBI" id="CHEBI:15378"/>
        <dbReference type="ChEBI" id="CHEBI:30013"/>
        <dbReference type="ChEBI" id="CHEBI:30616"/>
        <dbReference type="ChEBI" id="CHEBI:61977"/>
        <dbReference type="ChEBI" id="CHEBI:456216"/>
        <dbReference type="EC" id="2.7.11.1"/>
    </reaction>
</comment>
<dbReference type="InterPro" id="IPR011009">
    <property type="entry name" value="Kinase-like_dom_sf"/>
</dbReference>
<keyword evidence="5" id="KW-0418">Kinase</keyword>
<dbReference type="Gene3D" id="1.10.510.10">
    <property type="entry name" value="Transferase(Phosphotransferase) domain 1"/>
    <property type="match status" value="1"/>
</dbReference>
<keyword evidence="11" id="KW-1185">Reference proteome</keyword>
<evidence type="ECO:0000256" key="3">
    <source>
        <dbReference type="ARBA" id="ARBA00022679"/>
    </source>
</evidence>
<comment type="catalytic activity">
    <reaction evidence="8">
        <text>L-seryl-[protein] + ATP = O-phospho-L-seryl-[protein] + ADP + H(+)</text>
        <dbReference type="Rhea" id="RHEA:17989"/>
        <dbReference type="Rhea" id="RHEA-COMP:9863"/>
        <dbReference type="Rhea" id="RHEA-COMP:11604"/>
        <dbReference type="ChEBI" id="CHEBI:15378"/>
        <dbReference type="ChEBI" id="CHEBI:29999"/>
        <dbReference type="ChEBI" id="CHEBI:30616"/>
        <dbReference type="ChEBI" id="CHEBI:83421"/>
        <dbReference type="ChEBI" id="CHEBI:456216"/>
        <dbReference type="EC" id="2.7.11.1"/>
    </reaction>
</comment>
<dbReference type="CDD" id="cd14014">
    <property type="entry name" value="STKc_PknB_like"/>
    <property type="match status" value="1"/>
</dbReference>
<evidence type="ECO:0000313" key="10">
    <source>
        <dbReference type="EMBL" id="AWV89123.1"/>
    </source>
</evidence>
<evidence type="ECO:0000259" key="9">
    <source>
        <dbReference type="PROSITE" id="PS50011"/>
    </source>
</evidence>
<dbReference type="PROSITE" id="PS50011">
    <property type="entry name" value="PROTEIN_KINASE_DOM"/>
    <property type="match status" value="1"/>
</dbReference>
<dbReference type="InterPro" id="IPR000719">
    <property type="entry name" value="Prot_kinase_dom"/>
</dbReference>
<keyword evidence="2" id="KW-0723">Serine/threonine-protein kinase</keyword>
<evidence type="ECO:0000256" key="4">
    <source>
        <dbReference type="ARBA" id="ARBA00022741"/>
    </source>
</evidence>
<protein>
    <recommendedName>
        <fullName evidence="1">non-specific serine/threonine protein kinase</fullName>
        <ecNumber evidence="1">2.7.11.1</ecNumber>
    </recommendedName>
</protein>
<feature type="domain" description="Protein kinase" evidence="9">
    <location>
        <begin position="27"/>
        <end position="276"/>
    </location>
</feature>
<evidence type="ECO:0000313" key="11">
    <source>
        <dbReference type="Proteomes" id="UP000249799"/>
    </source>
</evidence>
<keyword evidence="3" id="KW-0808">Transferase</keyword>
<accession>A0A2Z4FJK6</accession>
<dbReference type="EMBL" id="CP030032">
    <property type="protein sequence ID" value="AWV89123.1"/>
    <property type="molecule type" value="Genomic_DNA"/>
</dbReference>
<evidence type="ECO:0000256" key="5">
    <source>
        <dbReference type="ARBA" id="ARBA00022777"/>
    </source>
</evidence>
<evidence type="ECO:0000256" key="8">
    <source>
        <dbReference type="ARBA" id="ARBA00048679"/>
    </source>
</evidence>
<dbReference type="Pfam" id="PF00069">
    <property type="entry name" value="Pkinase"/>
    <property type="match status" value="1"/>
</dbReference>
<dbReference type="GO" id="GO:0005524">
    <property type="term" value="F:ATP binding"/>
    <property type="evidence" value="ECO:0007669"/>
    <property type="project" value="UniProtKB-KW"/>
</dbReference>
<evidence type="ECO:0000256" key="7">
    <source>
        <dbReference type="ARBA" id="ARBA00047899"/>
    </source>
</evidence>
<name>A0A2Z4FJK6_9DELT</name>
<dbReference type="KEGG" id="bsed:DN745_07150"/>
<dbReference type="AlphaFoldDB" id="A0A2Z4FJK6"/>
<sequence length="537" mass="58257">MKHEGEAAGQVETERDIKMAEIINDRFEVIRILGEGGQARATLARDLRDGKEVVVKELHLARAADWKSLELFERESSVLRNLDHPAIPSYVDGFHQEDGARVFLVQEYVSGDSLNALVEREGLFDDDKLRDFLAQMLDILAYLQRFSPPVVHRDIKPSNILRDALGKYHLVDFGAVQLIVSDEIGGSTIVGTSGFMPPEQLIGQANPASDIYALGATCVQLACGMEPGDLPMERMKLQFRDIVGLSDFLCDLLERMLEPHISARFGDAAAVITALRMGKMDPPAADPRRGASAPASSVLAHEMASLVPVRQAIGKAPVSSPKSTIYLGDDGTLSIETVSTHRVPYLLCAAAFGAGLLLVFVSMSGGPESVCCIGLPLLAWSVGFLGYRVIKSYRQYVDRLEVSPAGISLESGHRIGAAAPLLVTGQVAFSLPELRNCYLHIYQPAGRARASQQQRTGGRKRSGICFVDHGGREHAFELDGVLTRGVRRSRAQERLAAESEARWLFQVTQAHLEALTSPGAGDSAQVAPRTVPDEIGA</sequence>
<evidence type="ECO:0000256" key="1">
    <source>
        <dbReference type="ARBA" id="ARBA00012513"/>
    </source>
</evidence>
<dbReference type="Proteomes" id="UP000249799">
    <property type="component" value="Chromosome"/>
</dbReference>
<dbReference type="PANTHER" id="PTHR24363:SF0">
    <property type="entry name" value="SERINE_THREONINE KINASE LIKE DOMAIN CONTAINING 1"/>
    <property type="match status" value="1"/>
</dbReference>
<organism evidence="10 11">
    <name type="scientific">Bradymonas sediminis</name>
    <dbReference type="NCBI Taxonomy" id="1548548"/>
    <lineage>
        <taxon>Bacteria</taxon>
        <taxon>Deltaproteobacteria</taxon>
        <taxon>Bradymonadales</taxon>
        <taxon>Bradymonadaceae</taxon>
        <taxon>Bradymonas</taxon>
    </lineage>
</organism>
<proteinExistence type="predicted"/>
<dbReference type="PANTHER" id="PTHR24363">
    <property type="entry name" value="SERINE/THREONINE PROTEIN KINASE"/>
    <property type="match status" value="1"/>
</dbReference>
<dbReference type="SMART" id="SM00220">
    <property type="entry name" value="S_TKc"/>
    <property type="match status" value="1"/>
</dbReference>
<evidence type="ECO:0000256" key="2">
    <source>
        <dbReference type="ARBA" id="ARBA00022527"/>
    </source>
</evidence>
<dbReference type="SUPFAM" id="SSF56112">
    <property type="entry name" value="Protein kinase-like (PK-like)"/>
    <property type="match status" value="1"/>
</dbReference>
<dbReference type="GO" id="GO:0004674">
    <property type="term" value="F:protein serine/threonine kinase activity"/>
    <property type="evidence" value="ECO:0007669"/>
    <property type="project" value="UniProtKB-KW"/>
</dbReference>
<reference evidence="10 11" key="1">
    <citation type="submission" date="2018-06" db="EMBL/GenBank/DDBJ databases">
        <title>Lujinxingia sediminis gen. nov. sp. nov., a new facultative anaerobic member of the class Deltaproteobacteria, and proposal of Lujinxingaceae fam. nov.</title>
        <authorList>
            <person name="Guo L.-Y."/>
            <person name="Li C.-M."/>
            <person name="Wang S."/>
            <person name="Du Z.-J."/>
        </authorList>
    </citation>
    <scope>NUCLEOTIDE SEQUENCE [LARGE SCALE GENOMIC DNA]</scope>
    <source>
        <strain evidence="10 11">FA350</strain>
    </source>
</reference>